<dbReference type="InterPro" id="IPR036890">
    <property type="entry name" value="HATPase_C_sf"/>
</dbReference>
<feature type="transmembrane region" description="Helical" evidence="1">
    <location>
        <begin position="158"/>
        <end position="176"/>
    </location>
</feature>
<feature type="transmembrane region" description="Helical" evidence="1">
    <location>
        <begin position="188"/>
        <end position="207"/>
    </location>
</feature>
<protein>
    <submittedName>
        <fullName evidence="3">GHKL domain-containing protein</fullName>
    </submittedName>
</protein>
<keyword evidence="1" id="KW-0472">Membrane</keyword>
<proteinExistence type="predicted"/>
<evidence type="ECO:0000313" key="3">
    <source>
        <dbReference type="EMBL" id="QOS39716.1"/>
    </source>
</evidence>
<keyword evidence="1" id="KW-1133">Transmembrane helix</keyword>
<feature type="transmembrane region" description="Helical" evidence="1">
    <location>
        <begin position="124"/>
        <end position="146"/>
    </location>
</feature>
<evidence type="ECO:0000256" key="1">
    <source>
        <dbReference type="SAM" id="Phobius"/>
    </source>
</evidence>
<dbReference type="KEGG" id="trc:DYE49_04250"/>
<accession>A0A7M1XJ75</accession>
<evidence type="ECO:0000259" key="2">
    <source>
        <dbReference type="Pfam" id="PF14501"/>
    </source>
</evidence>
<dbReference type="SUPFAM" id="SSF55874">
    <property type="entry name" value="ATPase domain of HSP90 chaperone/DNA topoisomerase II/histidine kinase"/>
    <property type="match status" value="1"/>
</dbReference>
<dbReference type="Proteomes" id="UP000593591">
    <property type="component" value="Chromosome"/>
</dbReference>
<feature type="transmembrane region" description="Helical" evidence="1">
    <location>
        <begin position="90"/>
        <end position="112"/>
    </location>
</feature>
<reference evidence="3 4" key="1">
    <citation type="submission" date="2018-08" db="EMBL/GenBank/DDBJ databases">
        <title>The first complete genome of Treponema rectale (CHPAT), a commensal spirochete of the bovine rectum.</title>
        <authorList>
            <person name="Staton G.J."/>
            <person name="Clegg S.R."/>
            <person name="Carter S.D."/>
            <person name="Radford A.D."/>
            <person name="Darby A."/>
            <person name="Hall N."/>
            <person name="Birtles R.J."/>
            <person name="Evans N.J."/>
        </authorList>
    </citation>
    <scope>NUCLEOTIDE SEQUENCE [LARGE SCALE GENOMIC DNA]</scope>
    <source>
        <strain evidence="3 4">CHPA</strain>
    </source>
</reference>
<feature type="transmembrane region" description="Helical" evidence="1">
    <location>
        <begin position="66"/>
        <end position="83"/>
    </location>
</feature>
<gene>
    <name evidence="3" type="ORF">DYE49_04250</name>
</gene>
<name>A0A7M1XJ75_9SPIR</name>
<organism evidence="3 4">
    <name type="scientific">Treponema rectale</name>
    <dbReference type="NCBI Taxonomy" id="744512"/>
    <lineage>
        <taxon>Bacteria</taxon>
        <taxon>Pseudomonadati</taxon>
        <taxon>Spirochaetota</taxon>
        <taxon>Spirochaetia</taxon>
        <taxon>Spirochaetales</taxon>
        <taxon>Treponemataceae</taxon>
        <taxon>Treponema</taxon>
    </lineage>
</organism>
<dbReference type="CDD" id="cd16935">
    <property type="entry name" value="HATPase_AgrC-ComD-like"/>
    <property type="match status" value="1"/>
</dbReference>
<sequence>MNENGLIQQIIILGGYGFYIELFFAMIVILSRAYKRKYFLLRALICLLVGFPCYYLPALRLGGFDYKYLLIMVLQFFAGLFLYKEKPFPILFSVVGCWALQHVAWNLLGILYDLIPNITLMPQIGILAIYYSVFLIVYFAAFYLIYMLKIKITYSKRQLLSFLFATIIILTTMFLSQKIGQWSIPTRMYSLLVAFLSLMILIGYPYLSDLVIKERNLANEKINLERMLTLQAEQQQLSKETTDILNMKFHDMKNQIIAMKNMNEEDRIENALELEKSIDIYSDIAKTGNEAVDIVITQKSLLCTSKGIRFTYILDGKALSFMAKSDITSLFGNIIDNAIEGCEKEEGEYRLIKLRMFVQNSLVVIQQENYFHGDIAFDKNGLPLSSKGDFINHGYGTKSIRYIVEKYHGQMSMNHQDDIFSLSLVLPQVQNEE</sequence>
<evidence type="ECO:0000313" key="4">
    <source>
        <dbReference type="Proteomes" id="UP000593591"/>
    </source>
</evidence>
<dbReference type="Gene3D" id="3.30.565.10">
    <property type="entry name" value="Histidine kinase-like ATPase, C-terminal domain"/>
    <property type="match status" value="1"/>
</dbReference>
<dbReference type="InterPro" id="IPR032834">
    <property type="entry name" value="NatK-like_C"/>
</dbReference>
<feature type="transmembrane region" description="Helical" evidence="1">
    <location>
        <begin position="39"/>
        <end position="60"/>
    </location>
</feature>
<dbReference type="AlphaFoldDB" id="A0A7M1XJ75"/>
<feature type="domain" description="Sensor histidine kinase NatK-like C-terminal" evidence="2">
    <location>
        <begin position="325"/>
        <end position="427"/>
    </location>
</feature>
<keyword evidence="1" id="KW-0812">Transmembrane</keyword>
<dbReference type="Pfam" id="PF14501">
    <property type="entry name" value="HATPase_c_5"/>
    <property type="match status" value="1"/>
</dbReference>
<feature type="transmembrane region" description="Helical" evidence="1">
    <location>
        <begin position="6"/>
        <end position="30"/>
    </location>
</feature>
<dbReference type="EMBL" id="CP031517">
    <property type="protein sequence ID" value="QOS39716.1"/>
    <property type="molecule type" value="Genomic_DNA"/>
</dbReference>